<evidence type="ECO:0008006" key="4">
    <source>
        <dbReference type="Google" id="ProtNLM"/>
    </source>
</evidence>
<keyword evidence="1" id="KW-0812">Transmembrane</keyword>
<dbReference type="InterPro" id="IPR021509">
    <property type="entry name" value="DUF3169"/>
</dbReference>
<protein>
    <recommendedName>
        <fullName evidence="4">DUF3169 domain-containing protein</fullName>
    </recommendedName>
</protein>
<feature type="transmembrane region" description="Helical" evidence="1">
    <location>
        <begin position="58"/>
        <end position="78"/>
    </location>
</feature>
<name>D2MN81_9FIRM</name>
<keyword evidence="3" id="KW-1185">Reference proteome</keyword>
<evidence type="ECO:0000313" key="3">
    <source>
        <dbReference type="Proteomes" id="UP000005017"/>
    </source>
</evidence>
<feature type="transmembrane region" description="Helical" evidence="1">
    <location>
        <begin position="231"/>
        <end position="249"/>
    </location>
</feature>
<comment type="caution">
    <text evidence="2">The sequence shown here is derived from an EMBL/GenBank/DDBJ whole genome shotgun (WGS) entry which is preliminary data.</text>
</comment>
<keyword evidence="1" id="KW-0472">Membrane</keyword>
<gene>
    <name evidence="2" type="ORF">HMPREF9013_0102</name>
</gene>
<dbReference type="RefSeq" id="WP_006626852.1">
    <property type="nucleotide sequence ID" value="NZ_ADFR01000003.1"/>
</dbReference>
<evidence type="ECO:0000313" key="2">
    <source>
        <dbReference type="EMBL" id="EFC05903.1"/>
    </source>
</evidence>
<dbReference type="eggNOG" id="ENOG5032T9Z">
    <property type="taxonomic scope" value="Bacteria"/>
</dbReference>
<dbReference type="STRING" id="679192.HMPREF9013_0102"/>
<dbReference type="EMBL" id="ADFR01000003">
    <property type="protein sequence ID" value="EFC05903.1"/>
    <property type="molecule type" value="Genomic_DNA"/>
</dbReference>
<dbReference type="Pfam" id="PF11368">
    <property type="entry name" value="DUF3169"/>
    <property type="match status" value="1"/>
</dbReference>
<reference evidence="3" key="1">
    <citation type="submission" date="2009-12" db="EMBL/GenBank/DDBJ databases">
        <title>Sequence of Clostridiales genomosp. BVAB3 str. UPII9-5.</title>
        <authorList>
            <person name="Madupu R."/>
            <person name="Durkin A.S."/>
            <person name="Torralba M."/>
            <person name="Methe B."/>
            <person name="Sutton G.G."/>
            <person name="Strausberg R.L."/>
            <person name="Nelson K.E."/>
        </authorList>
    </citation>
    <scope>NUCLEOTIDE SEQUENCE [LARGE SCALE GENOMIC DNA]</scope>
    <source>
        <strain evidence="3">W1219</strain>
    </source>
</reference>
<feature type="transmembrane region" description="Helical" evidence="1">
    <location>
        <begin position="139"/>
        <end position="158"/>
    </location>
</feature>
<sequence length="263" mass="29856">MNDKEIRQANRKALPKFIWLMIVCAMIGGGMGYCFAKYGLNELTGVMKSAGVFFGTHIAPWIMVTIMITIPILCISIYRNAKQLLDRWDDEDENTFYTIERKLSSTIWITNIAFILSYFLLAASYSGGFSTFDDRESTFMFLIGIVAFVVIMIEVIIIQQKCVDTGKQINPEKKASIYDMKFQTKWIDSCDEAEKMMIGKCAFKAYSVTNIVCTALSSMLAIGALVFNIGFLPSLVVCIIWIVHQSAYYKEAMRYSKDSNIMF</sequence>
<evidence type="ECO:0000256" key="1">
    <source>
        <dbReference type="SAM" id="Phobius"/>
    </source>
</evidence>
<dbReference type="OrthoDB" id="1777828at2"/>
<accession>D2MN81</accession>
<keyword evidence="1" id="KW-1133">Transmembrane helix</keyword>
<dbReference type="Proteomes" id="UP000005017">
    <property type="component" value="Unassembled WGS sequence"/>
</dbReference>
<dbReference type="AlphaFoldDB" id="D2MN81"/>
<proteinExistence type="predicted"/>
<feature type="transmembrane region" description="Helical" evidence="1">
    <location>
        <begin position="107"/>
        <end position="127"/>
    </location>
</feature>
<feature type="transmembrane region" description="Helical" evidence="1">
    <location>
        <begin position="17"/>
        <end position="38"/>
    </location>
</feature>
<organism evidence="2 3">
    <name type="scientific">Bulleidia extructa W1219</name>
    <dbReference type="NCBI Taxonomy" id="679192"/>
    <lineage>
        <taxon>Bacteria</taxon>
        <taxon>Bacillati</taxon>
        <taxon>Bacillota</taxon>
        <taxon>Erysipelotrichia</taxon>
        <taxon>Erysipelotrichales</taxon>
        <taxon>Erysipelotrichaceae</taxon>
        <taxon>Bulleidia</taxon>
    </lineage>
</organism>